<evidence type="ECO:0000313" key="2">
    <source>
        <dbReference type="EMBL" id="CAG8621793.1"/>
    </source>
</evidence>
<evidence type="ECO:0000256" key="1">
    <source>
        <dbReference type="SAM" id="MobiDB-lite"/>
    </source>
</evidence>
<organism evidence="2 3">
    <name type="scientific">Funneliformis caledonium</name>
    <dbReference type="NCBI Taxonomy" id="1117310"/>
    <lineage>
        <taxon>Eukaryota</taxon>
        <taxon>Fungi</taxon>
        <taxon>Fungi incertae sedis</taxon>
        <taxon>Mucoromycota</taxon>
        <taxon>Glomeromycotina</taxon>
        <taxon>Glomeromycetes</taxon>
        <taxon>Glomerales</taxon>
        <taxon>Glomeraceae</taxon>
        <taxon>Funneliformis</taxon>
    </lineage>
</organism>
<accession>A0A9N9D465</accession>
<proteinExistence type="predicted"/>
<dbReference type="EMBL" id="CAJVPQ010003234">
    <property type="protein sequence ID" value="CAG8621793.1"/>
    <property type="molecule type" value="Genomic_DNA"/>
</dbReference>
<reference evidence="2" key="1">
    <citation type="submission" date="2021-06" db="EMBL/GenBank/DDBJ databases">
        <authorList>
            <person name="Kallberg Y."/>
            <person name="Tangrot J."/>
            <person name="Rosling A."/>
        </authorList>
    </citation>
    <scope>NUCLEOTIDE SEQUENCE</scope>
    <source>
        <strain evidence="2">UK204</strain>
    </source>
</reference>
<sequence>MECTEELFECKIDQYVKELDAIVKCGQRNTSKKAQKLLEETGPIWIQMTCWEPRLDYYKARKWNQNRSLQLYIHKPTVTEFSRSINGNITTRTVNSGIITNGLLKEPISKKSNVEKLEVENQQELIILYYNTLGQTDRMRFPEKRTKINQLPTPPSHQIKSSGSPRTFPLETNEEMCSMYILQQTITQ</sequence>
<feature type="compositionally biased region" description="Polar residues" evidence="1">
    <location>
        <begin position="151"/>
        <end position="165"/>
    </location>
</feature>
<name>A0A9N9D465_9GLOM</name>
<evidence type="ECO:0000313" key="3">
    <source>
        <dbReference type="Proteomes" id="UP000789570"/>
    </source>
</evidence>
<dbReference type="OrthoDB" id="2430695at2759"/>
<dbReference type="AlphaFoldDB" id="A0A9N9D465"/>
<comment type="caution">
    <text evidence="2">The sequence shown here is derived from an EMBL/GenBank/DDBJ whole genome shotgun (WGS) entry which is preliminary data.</text>
</comment>
<dbReference type="Proteomes" id="UP000789570">
    <property type="component" value="Unassembled WGS sequence"/>
</dbReference>
<keyword evidence="3" id="KW-1185">Reference proteome</keyword>
<gene>
    <name evidence="2" type="ORF">FCALED_LOCUS9593</name>
</gene>
<feature type="region of interest" description="Disordered" evidence="1">
    <location>
        <begin position="151"/>
        <end position="170"/>
    </location>
</feature>
<protein>
    <submittedName>
        <fullName evidence="2">4725_t:CDS:1</fullName>
    </submittedName>
</protein>